<dbReference type="Proteomes" id="UP001177003">
    <property type="component" value="Chromosome 2"/>
</dbReference>
<dbReference type="NCBIfam" id="TIGR00756">
    <property type="entry name" value="PPR"/>
    <property type="match status" value="6"/>
</dbReference>
<reference evidence="3" key="1">
    <citation type="submission" date="2023-04" db="EMBL/GenBank/DDBJ databases">
        <authorList>
            <person name="Vijverberg K."/>
            <person name="Xiong W."/>
            <person name="Schranz E."/>
        </authorList>
    </citation>
    <scope>NUCLEOTIDE SEQUENCE</scope>
</reference>
<sequence length="678" mass="77948">MKEDGNGMWIGQRKTWRRDEDGGVRAAVKREEAKMLSTIKTGTPLDYAFLCSPPATREFNHRRWFYTLLYPVLFNPRKILVALSVLRIFMVASYFSFRFLRNHKPLLRFRVDRFSCYANTTANCFHSQPQLKQNKPIKKIARKFKKTNKPNIKKENVVNPIVYMKDTIRTISNILRYSTWDSAQKQLETLGIKWDSYTINQVLKTHPPMEKAWLFFNWASGLKNFKHDQFTYTTMMDIFGEARRISSMRFVFQQMEEKGIKIDVVTYTSMLHWLSNDGDIDGSVKLWEEMKEKGFYPTVVSYTAYMKVLFHHGRVKEATKIYREMIQSGCPPNCFTYTVLMEHLAACGKFNEVLDIFIKMQEAGVQPDKATCNILVENCCKAGETSVMMKILLYMKENSLVLRQPVYAKALETLTSAGKSDVLLKESNRHLSIQQTKVEPLESTISDTSSIDEHLVLNLLTRKHFVGVDFLLKDMMEKTVPLTSGILSSVIEACVAHDRPHGAVLAYELGKKTGMKFEKVLYLSLVGLFIRTNSFPKIVDIVEEMVKNGIFLGINQSALLIYKLGCAKKHVSASKVFDLLPDDEKNTTTYTALMAAYFASRNTSKGLQMFKDMKEAGIPVVLGTYNVLLAGLEKSGRVVEFEVYRKEKKQMEKCRFSENQESIEEMTCNFLFARDYVS</sequence>
<feature type="repeat" description="PPR" evidence="2">
    <location>
        <begin position="263"/>
        <end position="297"/>
    </location>
</feature>
<dbReference type="Pfam" id="PF13812">
    <property type="entry name" value="PPR_3"/>
    <property type="match status" value="1"/>
</dbReference>
<evidence type="ECO:0000256" key="2">
    <source>
        <dbReference type="PROSITE-ProRule" id="PRU00708"/>
    </source>
</evidence>
<dbReference type="InterPro" id="IPR002885">
    <property type="entry name" value="PPR_rpt"/>
</dbReference>
<dbReference type="Pfam" id="PF13041">
    <property type="entry name" value="PPR_2"/>
    <property type="match status" value="3"/>
</dbReference>
<organism evidence="3 4">
    <name type="scientific">Lactuca saligna</name>
    <name type="common">Willowleaf lettuce</name>
    <dbReference type="NCBI Taxonomy" id="75948"/>
    <lineage>
        <taxon>Eukaryota</taxon>
        <taxon>Viridiplantae</taxon>
        <taxon>Streptophyta</taxon>
        <taxon>Embryophyta</taxon>
        <taxon>Tracheophyta</taxon>
        <taxon>Spermatophyta</taxon>
        <taxon>Magnoliopsida</taxon>
        <taxon>eudicotyledons</taxon>
        <taxon>Gunneridae</taxon>
        <taxon>Pentapetalae</taxon>
        <taxon>asterids</taxon>
        <taxon>campanulids</taxon>
        <taxon>Asterales</taxon>
        <taxon>Asteraceae</taxon>
        <taxon>Cichorioideae</taxon>
        <taxon>Cichorieae</taxon>
        <taxon>Lactucinae</taxon>
        <taxon>Lactuca</taxon>
    </lineage>
</organism>
<keyword evidence="4" id="KW-1185">Reference proteome</keyword>
<dbReference type="PROSITE" id="PS51375">
    <property type="entry name" value="PPR"/>
    <property type="match status" value="6"/>
</dbReference>
<keyword evidence="1" id="KW-0677">Repeat</keyword>
<dbReference type="EMBL" id="OX465078">
    <property type="protein sequence ID" value="CAI9271164.1"/>
    <property type="molecule type" value="Genomic_DNA"/>
</dbReference>
<protein>
    <recommendedName>
        <fullName evidence="5">Pentacotripeptide-repeat region of PRORP domain-containing protein</fullName>
    </recommendedName>
</protein>
<evidence type="ECO:0000313" key="3">
    <source>
        <dbReference type="EMBL" id="CAI9271164.1"/>
    </source>
</evidence>
<evidence type="ECO:0008006" key="5">
    <source>
        <dbReference type="Google" id="ProtNLM"/>
    </source>
</evidence>
<gene>
    <name evidence="3" type="ORF">LSALG_LOCUS11443</name>
</gene>
<dbReference type="Gene3D" id="1.25.40.10">
    <property type="entry name" value="Tetratricopeptide repeat domain"/>
    <property type="match status" value="3"/>
</dbReference>
<name>A0AA35VLT2_LACSI</name>
<proteinExistence type="predicted"/>
<dbReference type="PANTHER" id="PTHR46862:SF5">
    <property type="entry name" value="OS02G0170000 PROTEIN"/>
    <property type="match status" value="1"/>
</dbReference>
<evidence type="ECO:0000256" key="1">
    <source>
        <dbReference type="ARBA" id="ARBA00022737"/>
    </source>
</evidence>
<dbReference type="AlphaFoldDB" id="A0AA35VLT2"/>
<feature type="repeat" description="PPR" evidence="2">
    <location>
        <begin position="298"/>
        <end position="332"/>
    </location>
</feature>
<feature type="repeat" description="PPR" evidence="2">
    <location>
        <begin position="333"/>
        <end position="367"/>
    </location>
</feature>
<feature type="repeat" description="PPR" evidence="2">
    <location>
        <begin position="586"/>
        <end position="620"/>
    </location>
</feature>
<dbReference type="InterPro" id="IPR011990">
    <property type="entry name" value="TPR-like_helical_dom_sf"/>
</dbReference>
<dbReference type="PANTHER" id="PTHR46862">
    <property type="entry name" value="OS07G0661900 PROTEIN"/>
    <property type="match status" value="1"/>
</dbReference>
<evidence type="ECO:0000313" key="4">
    <source>
        <dbReference type="Proteomes" id="UP001177003"/>
    </source>
</evidence>
<feature type="repeat" description="PPR" evidence="2">
    <location>
        <begin position="228"/>
        <end position="262"/>
    </location>
</feature>
<feature type="repeat" description="PPR" evidence="2">
    <location>
        <begin position="368"/>
        <end position="402"/>
    </location>
</feature>
<accession>A0AA35VLT2</accession>